<organism evidence="1 2">
    <name type="scientific">Streptomyces bullii</name>
    <dbReference type="NCBI Taxonomy" id="349910"/>
    <lineage>
        <taxon>Bacteria</taxon>
        <taxon>Bacillati</taxon>
        <taxon>Actinomycetota</taxon>
        <taxon>Actinomycetes</taxon>
        <taxon>Kitasatosporales</taxon>
        <taxon>Streptomycetaceae</taxon>
        <taxon>Streptomyces</taxon>
    </lineage>
</organism>
<protein>
    <submittedName>
        <fullName evidence="1">SUKH-4 family immunity protein</fullName>
    </submittedName>
</protein>
<keyword evidence="2" id="KW-1185">Reference proteome</keyword>
<dbReference type="Pfam" id="PF14435">
    <property type="entry name" value="SUKH-4"/>
    <property type="match status" value="1"/>
</dbReference>
<dbReference type="Proteomes" id="UP001596154">
    <property type="component" value="Unassembled WGS sequence"/>
</dbReference>
<name>A0ABW0V1A0_9ACTN</name>
<reference evidence="2" key="1">
    <citation type="journal article" date="2019" name="Int. J. Syst. Evol. Microbiol.">
        <title>The Global Catalogue of Microorganisms (GCM) 10K type strain sequencing project: providing services to taxonomists for standard genome sequencing and annotation.</title>
        <authorList>
            <consortium name="The Broad Institute Genomics Platform"/>
            <consortium name="The Broad Institute Genome Sequencing Center for Infectious Disease"/>
            <person name="Wu L."/>
            <person name="Ma J."/>
        </authorList>
    </citation>
    <scope>NUCLEOTIDE SEQUENCE [LARGE SCALE GENOMIC DNA]</scope>
    <source>
        <strain evidence="2">CGMCC 4.7248</strain>
    </source>
</reference>
<accession>A0ABW0V1A0</accession>
<comment type="caution">
    <text evidence="1">The sequence shown here is derived from an EMBL/GenBank/DDBJ whole genome shotgun (WGS) entry which is preliminary data.</text>
</comment>
<dbReference type="EMBL" id="JBHSNY010000018">
    <property type="protein sequence ID" value="MFC5639228.1"/>
    <property type="molecule type" value="Genomic_DNA"/>
</dbReference>
<sequence length="724" mass="79257">MSESSHGPERVAPDQAVAQIRDWWGDGDPQTKHVEVVSVTGTTDVLEEVHRHITQSVLLDATAADAEDVFRSALRLIGVPEDKAHPYTWREAVRRHGAGKLVLITHAGQAGLTRRSAQPSLVRERVSERLALAGPSVVVDTPPPAPDARPRRWPQLWLDDTSPDGPQTARAAAVVTASQSPQLRALALSEPRRVPWEAWNELARAAGAPDYDEAALRELAARFPEVLTVTDADVSFADEAVAEALRRETPAELSKQVNSHMARWLRELAPRLRHPDGWAASGPLGRYAAQGLAMHAVQAGEFDELLRDGGVLANLPQNALLDAAHCAHDGSVPGSNAAADAVYLWMYGVAPTDQGEWAAWLHLMAKARNDVELCAAIEQSGVRLPWKTRWTHWRPPGGYDPSYLEPGPVYALFDVRWHGRPAVAANASDKGVRVWDAQTAELVAGPWFDEDFPDEATNALTWPPETGRAGPTRRRELLAHNDSEEGPDDEFLPVSLRMGDLTVFAGPGGVFAVEAADAEAEHVLTPLRGAPLLGAKTAAGPTLLMSASTTTAADLAKLFPNAPVLRTRPEDLPTGLTDETARRVLTSIGLPVMEEKGIRLEPDYDKFLWELAWTKGIEQPAESGPFFQIGLWMGAEIVIDGPSGHVLRMPRNADESGLDGFLVATSLDRFLVMITWWITGRRILWTLENRDEDHLFRQHIEDAVWEVDAQGSQAEAWTYALHND</sequence>
<evidence type="ECO:0000313" key="1">
    <source>
        <dbReference type="EMBL" id="MFC5639228.1"/>
    </source>
</evidence>
<dbReference type="InterPro" id="IPR025851">
    <property type="entry name" value="SUKH-4"/>
</dbReference>
<evidence type="ECO:0000313" key="2">
    <source>
        <dbReference type="Proteomes" id="UP001596154"/>
    </source>
</evidence>
<proteinExistence type="predicted"/>
<gene>
    <name evidence="1" type="ORF">ACFPZJ_36940</name>
</gene>
<dbReference type="RefSeq" id="WP_381031049.1">
    <property type="nucleotide sequence ID" value="NZ_JBHSNY010000018.1"/>
</dbReference>